<dbReference type="SUPFAM" id="SSF46785">
    <property type="entry name" value="Winged helix' DNA-binding domain"/>
    <property type="match status" value="1"/>
</dbReference>
<reference evidence="3" key="1">
    <citation type="journal article" date="2019" name="Int. J. Syst. Evol. Microbiol.">
        <title>The Global Catalogue of Microorganisms (GCM) 10K type strain sequencing project: providing services to taxonomists for standard genome sequencing and annotation.</title>
        <authorList>
            <consortium name="The Broad Institute Genomics Platform"/>
            <consortium name="The Broad Institute Genome Sequencing Center for Infectious Disease"/>
            <person name="Wu L."/>
            <person name="Ma J."/>
        </authorList>
    </citation>
    <scope>NUCLEOTIDE SEQUENCE [LARGE SCALE GENOMIC DNA]</scope>
    <source>
        <strain evidence="3">JCM 16117</strain>
    </source>
</reference>
<protein>
    <recommendedName>
        <fullName evidence="1">HTH marR-type domain-containing protein</fullName>
    </recommendedName>
</protein>
<dbReference type="InterPro" id="IPR036390">
    <property type="entry name" value="WH_DNA-bd_sf"/>
</dbReference>
<dbReference type="RefSeq" id="WP_259480160.1">
    <property type="nucleotide sequence ID" value="NZ_BAAAQY010000019.1"/>
</dbReference>
<dbReference type="InterPro" id="IPR036388">
    <property type="entry name" value="WH-like_DNA-bd_sf"/>
</dbReference>
<evidence type="ECO:0000313" key="2">
    <source>
        <dbReference type="EMBL" id="GAA2250331.1"/>
    </source>
</evidence>
<dbReference type="PROSITE" id="PS50995">
    <property type="entry name" value="HTH_MARR_2"/>
    <property type="match status" value="1"/>
</dbReference>
<dbReference type="EMBL" id="BAAAQY010000019">
    <property type="protein sequence ID" value="GAA2250331.1"/>
    <property type="molecule type" value="Genomic_DNA"/>
</dbReference>
<sequence>MPLESDRAELAARLAFALGRFNRRIRAASELTPGQISALSTIVTGGPIRPGDLARAERVAAPTVTRLLADLESRALVARQPDPDDGRSFFILSTPAGVDAILRARAERAARVLAIFDELEPAQVEQIAAAMDALESAADG</sequence>
<feature type="domain" description="HTH marR-type" evidence="1">
    <location>
        <begin position="4"/>
        <end position="136"/>
    </location>
</feature>
<organism evidence="2 3">
    <name type="scientific">Herbiconiux moechotypicola</name>
    <dbReference type="NCBI Taxonomy" id="637393"/>
    <lineage>
        <taxon>Bacteria</taxon>
        <taxon>Bacillati</taxon>
        <taxon>Actinomycetota</taxon>
        <taxon>Actinomycetes</taxon>
        <taxon>Micrococcales</taxon>
        <taxon>Microbacteriaceae</taxon>
        <taxon>Herbiconiux</taxon>
    </lineage>
</organism>
<proteinExistence type="predicted"/>
<dbReference type="Pfam" id="PF01047">
    <property type="entry name" value="MarR"/>
    <property type="match status" value="1"/>
</dbReference>
<dbReference type="Proteomes" id="UP001500929">
    <property type="component" value="Unassembled WGS sequence"/>
</dbReference>
<dbReference type="SMART" id="SM00347">
    <property type="entry name" value="HTH_MARR"/>
    <property type="match status" value="1"/>
</dbReference>
<name>A0ABP5R7V6_9MICO</name>
<evidence type="ECO:0000259" key="1">
    <source>
        <dbReference type="PROSITE" id="PS50995"/>
    </source>
</evidence>
<dbReference type="InterPro" id="IPR052526">
    <property type="entry name" value="HTH-type_Bedaq_tolerance"/>
</dbReference>
<keyword evidence="3" id="KW-1185">Reference proteome</keyword>
<accession>A0ABP5R7V6</accession>
<gene>
    <name evidence="2" type="ORF">GCM10009851_39840</name>
</gene>
<dbReference type="InterPro" id="IPR000835">
    <property type="entry name" value="HTH_MarR-typ"/>
</dbReference>
<dbReference type="Gene3D" id="1.10.10.10">
    <property type="entry name" value="Winged helix-like DNA-binding domain superfamily/Winged helix DNA-binding domain"/>
    <property type="match status" value="1"/>
</dbReference>
<dbReference type="PANTHER" id="PTHR39515:SF2">
    <property type="entry name" value="HTH-TYPE TRANSCRIPTIONAL REGULATOR RV0880"/>
    <property type="match status" value="1"/>
</dbReference>
<dbReference type="PANTHER" id="PTHR39515">
    <property type="entry name" value="CONSERVED PROTEIN"/>
    <property type="match status" value="1"/>
</dbReference>
<comment type="caution">
    <text evidence="2">The sequence shown here is derived from an EMBL/GenBank/DDBJ whole genome shotgun (WGS) entry which is preliminary data.</text>
</comment>
<evidence type="ECO:0000313" key="3">
    <source>
        <dbReference type="Proteomes" id="UP001500929"/>
    </source>
</evidence>